<gene>
    <name evidence="1" type="ORF">HMP0721_2247</name>
</gene>
<dbReference type="EMBL" id="AEQN01000029">
    <property type="protein sequence ID" value="EFV00685.1"/>
    <property type="molecule type" value="Genomic_DNA"/>
</dbReference>
<evidence type="ECO:0000313" key="1">
    <source>
        <dbReference type="EMBL" id="EFV00685.1"/>
    </source>
</evidence>
<evidence type="ECO:0008006" key="3">
    <source>
        <dbReference type="Google" id="ProtNLM"/>
    </source>
</evidence>
<dbReference type="Pfam" id="PF00756">
    <property type="entry name" value="Esterase"/>
    <property type="match status" value="1"/>
</dbReference>
<dbReference type="Proteomes" id="UP000004754">
    <property type="component" value="Unassembled WGS sequence"/>
</dbReference>
<accession>E6MJR2</accession>
<dbReference type="STRING" id="887929.HMP0721_2247"/>
<keyword evidence="2" id="KW-1185">Reference proteome</keyword>
<protein>
    <recommendedName>
        <fullName evidence="3">Esterase</fullName>
    </recommendedName>
</protein>
<organism evidence="1 2">
    <name type="scientific">Pseudoramibacter alactolyticus ATCC 23263</name>
    <dbReference type="NCBI Taxonomy" id="887929"/>
    <lineage>
        <taxon>Bacteria</taxon>
        <taxon>Bacillati</taxon>
        <taxon>Bacillota</taxon>
        <taxon>Clostridia</taxon>
        <taxon>Eubacteriales</taxon>
        <taxon>Eubacteriaceae</taxon>
        <taxon>Pseudoramibacter</taxon>
    </lineage>
</organism>
<dbReference type="InterPro" id="IPR029058">
    <property type="entry name" value="AB_hydrolase_fold"/>
</dbReference>
<dbReference type="SUPFAM" id="SSF53474">
    <property type="entry name" value="alpha/beta-Hydrolases"/>
    <property type="match status" value="1"/>
</dbReference>
<dbReference type="Gene3D" id="3.40.50.1820">
    <property type="entry name" value="alpha/beta hydrolase"/>
    <property type="match status" value="1"/>
</dbReference>
<reference evidence="1 2" key="1">
    <citation type="submission" date="2010-12" db="EMBL/GenBank/DDBJ databases">
        <authorList>
            <person name="Muzny D."/>
            <person name="Qin X."/>
            <person name="Deng J."/>
            <person name="Jiang H."/>
            <person name="Liu Y."/>
            <person name="Qu J."/>
            <person name="Song X.-Z."/>
            <person name="Zhang L."/>
            <person name="Thornton R."/>
            <person name="Coyle M."/>
            <person name="Francisco L."/>
            <person name="Jackson L."/>
            <person name="Javaid M."/>
            <person name="Korchina V."/>
            <person name="Kovar C."/>
            <person name="Mata R."/>
            <person name="Mathew T."/>
            <person name="Ngo R."/>
            <person name="Nguyen L."/>
            <person name="Nguyen N."/>
            <person name="Okwuonu G."/>
            <person name="Ongeri F."/>
            <person name="Pham C."/>
            <person name="Simmons D."/>
            <person name="Wilczek-Boney K."/>
            <person name="Hale W."/>
            <person name="Jakkamsetti A."/>
            <person name="Pham P."/>
            <person name="Ruth R."/>
            <person name="San Lucas F."/>
            <person name="Warren J."/>
            <person name="Zhang J."/>
            <person name="Zhao Z."/>
            <person name="Zhou C."/>
            <person name="Zhu D."/>
            <person name="Lee S."/>
            <person name="Bess C."/>
            <person name="Blankenburg K."/>
            <person name="Forbes L."/>
            <person name="Fu Q."/>
            <person name="Gubbala S."/>
            <person name="Hirani K."/>
            <person name="Jayaseelan J.C."/>
            <person name="Lara F."/>
            <person name="Munidasa M."/>
            <person name="Palculict T."/>
            <person name="Patil S."/>
            <person name="Pu L.-L."/>
            <person name="Saada N."/>
            <person name="Tang L."/>
            <person name="Weissenberger G."/>
            <person name="Zhu Y."/>
            <person name="Hemphill L."/>
            <person name="Shang Y."/>
            <person name="Youmans B."/>
            <person name="Ayvaz T."/>
            <person name="Ross M."/>
            <person name="Santibanez J."/>
            <person name="Aqrawi P."/>
            <person name="Gross S."/>
            <person name="Joshi V."/>
            <person name="Fowler G."/>
            <person name="Nazareth L."/>
            <person name="Reid J."/>
            <person name="Worley K."/>
            <person name="Petrosino J."/>
            <person name="Highlander S."/>
            <person name="Gibbs R."/>
        </authorList>
    </citation>
    <scope>NUCLEOTIDE SEQUENCE [LARGE SCALE GENOMIC DNA]</scope>
    <source>
        <strain evidence="1 2">ATCC 23263</strain>
    </source>
</reference>
<proteinExistence type="predicted"/>
<dbReference type="InterPro" id="IPR000801">
    <property type="entry name" value="Esterase-like"/>
</dbReference>
<evidence type="ECO:0000313" key="2">
    <source>
        <dbReference type="Proteomes" id="UP000004754"/>
    </source>
</evidence>
<name>E6MJR2_9FIRM</name>
<dbReference type="eggNOG" id="COG2819">
    <property type="taxonomic scope" value="Bacteria"/>
</dbReference>
<comment type="caution">
    <text evidence="1">The sequence shown here is derived from an EMBL/GenBank/DDBJ whole genome shotgun (WGS) entry which is preliminary data.</text>
</comment>
<sequence length="239" mass="25563">MAIERTRKMEKMDLCGGELCDAATVGTDGLTIFYPADPDMDADSRTLAARAAALAPGRSFRLVGFSVRDWDRALSPWEAPGAFKKQHFAGEGRKTLDWLVHEVLPAWGGAGGAIAGYSLGGLFALWAFHECRCFRAAASCSGSLWYPGWMDYLASAAVPEGSRVYLSLGEREAQSKNKMMARVGDVTRETAAFYAASGAVRDATLVWHPGGHFADPAGRLAAGIAWLAACEAADGRPQK</sequence>
<dbReference type="HOGENOM" id="CLU_039834_4_1_9"/>
<dbReference type="AlphaFoldDB" id="E6MJR2"/>